<dbReference type="GO" id="GO:0097039">
    <property type="term" value="P:protein linear polyubiquitination"/>
    <property type="evidence" value="ECO:0007669"/>
    <property type="project" value="TreeGrafter"/>
</dbReference>
<dbReference type="PROSITE" id="PS50089">
    <property type="entry name" value="ZF_RING_2"/>
    <property type="match status" value="1"/>
</dbReference>
<keyword evidence="6" id="KW-0812">Transmembrane</keyword>
<keyword evidence="11" id="KW-0862">Zinc</keyword>
<dbReference type="CDD" id="cd22584">
    <property type="entry name" value="Rcat_RBR_unk"/>
    <property type="match status" value="1"/>
</dbReference>
<keyword evidence="12" id="KW-1133">Transmembrane helix</keyword>
<evidence type="ECO:0000256" key="9">
    <source>
        <dbReference type="ARBA" id="ARBA00022771"/>
    </source>
</evidence>
<evidence type="ECO:0000256" key="12">
    <source>
        <dbReference type="ARBA" id="ARBA00022989"/>
    </source>
</evidence>
<dbReference type="InterPro" id="IPR044066">
    <property type="entry name" value="TRIAD_supradom"/>
</dbReference>
<dbReference type="GO" id="GO:0043161">
    <property type="term" value="P:proteasome-mediated ubiquitin-dependent protein catabolic process"/>
    <property type="evidence" value="ECO:0007669"/>
    <property type="project" value="TreeGrafter"/>
</dbReference>
<dbReference type="InterPro" id="IPR018957">
    <property type="entry name" value="Znf_C3HC4_RING-type"/>
</dbReference>
<evidence type="ECO:0000256" key="7">
    <source>
        <dbReference type="ARBA" id="ARBA00022723"/>
    </source>
</evidence>
<evidence type="ECO:0000256" key="4">
    <source>
        <dbReference type="ARBA" id="ARBA00012251"/>
    </source>
</evidence>
<keyword evidence="7" id="KW-0479">Metal-binding</keyword>
<dbReference type="PROSITE" id="PS51873">
    <property type="entry name" value="TRIAD"/>
    <property type="match status" value="1"/>
</dbReference>
<comment type="subcellular location">
    <subcellularLocation>
        <location evidence="2">Membrane</location>
        <topology evidence="2">Single-pass membrane protein</topology>
    </subcellularLocation>
</comment>
<dbReference type="GO" id="GO:0061630">
    <property type="term" value="F:ubiquitin protein ligase activity"/>
    <property type="evidence" value="ECO:0007669"/>
    <property type="project" value="UniProtKB-EC"/>
</dbReference>
<dbReference type="GO" id="GO:0005737">
    <property type="term" value="C:cytoplasm"/>
    <property type="evidence" value="ECO:0007669"/>
    <property type="project" value="UniProtKB-ARBA"/>
</dbReference>
<evidence type="ECO:0000256" key="14">
    <source>
        <dbReference type="PROSITE-ProRule" id="PRU00175"/>
    </source>
</evidence>
<dbReference type="GO" id="GO:0043130">
    <property type="term" value="F:ubiquitin binding"/>
    <property type="evidence" value="ECO:0007669"/>
    <property type="project" value="TreeGrafter"/>
</dbReference>
<dbReference type="PANTHER" id="PTHR22770:SF13">
    <property type="entry name" value="RING-TYPE DOMAIN-CONTAINING PROTEIN"/>
    <property type="match status" value="1"/>
</dbReference>
<dbReference type="Gene3D" id="1.20.120.1750">
    <property type="match status" value="1"/>
</dbReference>
<evidence type="ECO:0000259" key="17">
    <source>
        <dbReference type="PROSITE" id="PS51873"/>
    </source>
</evidence>
<name>D3B1G5_HETP5</name>
<keyword evidence="9 14" id="KW-0863">Zinc-finger</keyword>
<keyword evidence="5" id="KW-0808">Transferase</keyword>
<keyword evidence="10" id="KW-0833">Ubl conjugation pathway</keyword>
<evidence type="ECO:0000259" key="16">
    <source>
        <dbReference type="PROSITE" id="PS50089"/>
    </source>
</evidence>
<dbReference type="InterPro" id="IPR051628">
    <property type="entry name" value="LUBAC_E3_Ligases"/>
</dbReference>
<evidence type="ECO:0000256" key="13">
    <source>
        <dbReference type="ARBA" id="ARBA00023136"/>
    </source>
</evidence>
<comment type="catalytic activity">
    <reaction evidence="1">
        <text>[E2 ubiquitin-conjugating enzyme]-S-ubiquitinyl-L-cysteine + [acceptor protein]-L-lysine = [E2 ubiquitin-conjugating enzyme]-L-cysteine + [acceptor protein]-N(6)-ubiquitinyl-L-lysine.</text>
        <dbReference type="EC" id="2.3.2.31"/>
    </reaction>
</comment>
<dbReference type="Pfam" id="PF00097">
    <property type="entry name" value="zf-C3HC4"/>
    <property type="match status" value="1"/>
</dbReference>
<dbReference type="GO" id="GO:0031090">
    <property type="term" value="C:organelle membrane"/>
    <property type="evidence" value="ECO:0007669"/>
    <property type="project" value="UniProtKB-ARBA"/>
</dbReference>
<keyword evidence="13" id="KW-0472">Membrane</keyword>
<feature type="compositionally biased region" description="Low complexity" evidence="15">
    <location>
        <begin position="136"/>
        <end position="149"/>
    </location>
</feature>
<keyword evidence="19" id="KW-1185">Reference proteome</keyword>
<reference evidence="18 19" key="1">
    <citation type="journal article" date="2011" name="Genome Res.">
        <title>Phylogeny-wide analysis of social amoeba genomes highlights ancient origins for complex intercellular communication.</title>
        <authorList>
            <person name="Heidel A.J."/>
            <person name="Lawal H.M."/>
            <person name="Felder M."/>
            <person name="Schilde C."/>
            <person name="Helps N.R."/>
            <person name="Tunggal B."/>
            <person name="Rivero F."/>
            <person name="John U."/>
            <person name="Schleicher M."/>
            <person name="Eichinger L."/>
            <person name="Platzer M."/>
            <person name="Noegel A.A."/>
            <person name="Schaap P."/>
            <person name="Gloeckner G."/>
        </authorList>
    </citation>
    <scope>NUCLEOTIDE SEQUENCE [LARGE SCALE GENOMIC DNA]</scope>
    <source>
        <strain evidence="19">ATCC 26659 / Pp 5 / PN500</strain>
    </source>
</reference>
<comment type="caution">
    <text evidence="18">The sequence shown here is derived from an EMBL/GenBank/DDBJ whole genome shotgun (WGS) entry which is preliminary data.</text>
</comment>
<dbReference type="InterPro" id="IPR001841">
    <property type="entry name" value="Znf_RING"/>
</dbReference>
<dbReference type="SUPFAM" id="SSF57850">
    <property type="entry name" value="RING/U-box"/>
    <property type="match status" value="3"/>
</dbReference>
<dbReference type="PANTHER" id="PTHR22770">
    <property type="entry name" value="UBIQUITIN CONJUGATING ENZYME 7 INTERACTING PROTEIN-RELATED"/>
    <property type="match status" value="1"/>
</dbReference>
<dbReference type="SMART" id="SM00647">
    <property type="entry name" value="IBR"/>
    <property type="match status" value="1"/>
</dbReference>
<evidence type="ECO:0000256" key="6">
    <source>
        <dbReference type="ARBA" id="ARBA00022692"/>
    </source>
</evidence>
<dbReference type="InterPro" id="IPR013083">
    <property type="entry name" value="Znf_RING/FYVE/PHD"/>
</dbReference>
<evidence type="ECO:0000256" key="8">
    <source>
        <dbReference type="ARBA" id="ARBA00022737"/>
    </source>
</evidence>
<evidence type="ECO:0000256" key="10">
    <source>
        <dbReference type="ARBA" id="ARBA00022786"/>
    </source>
</evidence>
<dbReference type="EMBL" id="ADBJ01000008">
    <property type="protein sequence ID" value="EFA85139.1"/>
    <property type="molecule type" value="Genomic_DNA"/>
</dbReference>
<protein>
    <recommendedName>
        <fullName evidence="4">RBR-type E3 ubiquitin transferase</fullName>
        <ecNumber evidence="4">2.3.2.31</ecNumber>
    </recommendedName>
</protein>
<dbReference type="AlphaFoldDB" id="D3B1G5"/>
<dbReference type="GO" id="GO:0008270">
    <property type="term" value="F:zinc ion binding"/>
    <property type="evidence" value="ECO:0007669"/>
    <property type="project" value="UniProtKB-KW"/>
</dbReference>
<evidence type="ECO:0000256" key="15">
    <source>
        <dbReference type="SAM" id="MobiDB-lite"/>
    </source>
</evidence>
<evidence type="ECO:0000313" key="19">
    <source>
        <dbReference type="Proteomes" id="UP000001396"/>
    </source>
</evidence>
<comment type="pathway">
    <text evidence="3">Protein modification; protein ubiquitination.</text>
</comment>
<dbReference type="Gene3D" id="3.30.40.10">
    <property type="entry name" value="Zinc/RING finger domain, C3HC4 (zinc finger)"/>
    <property type="match status" value="1"/>
</dbReference>
<feature type="region of interest" description="Disordered" evidence="15">
    <location>
        <begin position="129"/>
        <end position="157"/>
    </location>
</feature>
<dbReference type="PROSITE" id="PS00518">
    <property type="entry name" value="ZF_RING_1"/>
    <property type="match status" value="1"/>
</dbReference>
<organism evidence="18 19">
    <name type="scientific">Heterostelium pallidum (strain ATCC 26659 / Pp 5 / PN500)</name>
    <name type="common">Cellular slime mold</name>
    <name type="synonym">Polysphondylium pallidum</name>
    <dbReference type="NCBI Taxonomy" id="670386"/>
    <lineage>
        <taxon>Eukaryota</taxon>
        <taxon>Amoebozoa</taxon>
        <taxon>Evosea</taxon>
        <taxon>Eumycetozoa</taxon>
        <taxon>Dictyostelia</taxon>
        <taxon>Acytosteliales</taxon>
        <taxon>Acytosteliaceae</taxon>
        <taxon>Heterostelium</taxon>
    </lineage>
</organism>
<feature type="domain" description="RING-type" evidence="17">
    <location>
        <begin position="256"/>
        <end position="462"/>
    </location>
</feature>
<dbReference type="InterPro" id="IPR002867">
    <property type="entry name" value="IBR_dom"/>
</dbReference>
<evidence type="ECO:0000313" key="18">
    <source>
        <dbReference type="EMBL" id="EFA85139.1"/>
    </source>
</evidence>
<accession>D3B1G5</accession>
<proteinExistence type="predicted"/>
<sequence length="462" mass="54356">MDEILGFLNNYIYTNDVLSNNFTIRTLLDAFENDQRQYLGLKSYVDSLNDDTLADTVEELEKYIAKELINPEEQLKRKDKYIYHSDHHHHHFNKTPINKLDEIKNNNSINENDLSIDWNNASFDVNSCKIDKNKKNNNSNNNNNYNSNKKMNKESRREKEVGYISYDDNDEIIPYIDNDEDSDDTSYVKDNNDYNDSVDQIIHFIEDSDSSSDDDIIHFIASDDEDDPLQNEEYLRIINEENENARAINEFYEENATTECIICTNDYDKYNMYKLENCDHSFCYDCIRNHIKAKVDIGQYNIKCPDPECKKEIHQVEVQVLFGDEIANKFASFNLNQLITSSEEFFERCPNENCNYVAYNDEDIAEFDCPMCKKHFCLKCKIPYHTGSTCEKYQEWKKDNTNGDDKLNRLVKEKNFKICINPKCKAIVEKAQGCNHMTCRCGTQFLKPINQLKIKSVYKFYL</sequence>
<dbReference type="GeneID" id="31357663"/>
<dbReference type="EC" id="2.3.2.31" evidence="4"/>
<dbReference type="FunFam" id="3.30.40.10:FF:000051">
    <property type="entry name" value="RBR-type E3 ubiquitin transferase"/>
    <property type="match status" value="1"/>
</dbReference>
<dbReference type="Proteomes" id="UP000001396">
    <property type="component" value="Unassembled WGS sequence"/>
</dbReference>
<feature type="domain" description="RING-type" evidence="16">
    <location>
        <begin position="260"/>
        <end position="305"/>
    </location>
</feature>
<evidence type="ECO:0000256" key="1">
    <source>
        <dbReference type="ARBA" id="ARBA00001798"/>
    </source>
</evidence>
<keyword evidence="8" id="KW-0677">Repeat</keyword>
<dbReference type="RefSeq" id="XP_020437248.1">
    <property type="nucleotide sequence ID" value="XM_020573131.1"/>
</dbReference>
<dbReference type="GO" id="GO:0000151">
    <property type="term" value="C:ubiquitin ligase complex"/>
    <property type="evidence" value="ECO:0007669"/>
    <property type="project" value="TreeGrafter"/>
</dbReference>
<dbReference type="InParanoid" id="D3B1G5"/>
<evidence type="ECO:0000256" key="3">
    <source>
        <dbReference type="ARBA" id="ARBA00004906"/>
    </source>
</evidence>
<dbReference type="Pfam" id="PF01485">
    <property type="entry name" value="IBR"/>
    <property type="match status" value="2"/>
</dbReference>
<evidence type="ECO:0000256" key="5">
    <source>
        <dbReference type="ARBA" id="ARBA00022679"/>
    </source>
</evidence>
<dbReference type="STRING" id="670386.D3B1G5"/>
<dbReference type="InterPro" id="IPR017907">
    <property type="entry name" value="Znf_RING_CS"/>
</dbReference>
<evidence type="ECO:0000256" key="11">
    <source>
        <dbReference type="ARBA" id="ARBA00022833"/>
    </source>
</evidence>
<gene>
    <name evidence="18" type="ORF">PPL_02138</name>
</gene>
<evidence type="ECO:0000256" key="2">
    <source>
        <dbReference type="ARBA" id="ARBA00004167"/>
    </source>
</evidence>